<comment type="subcellular location">
    <subcellularLocation>
        <location evidence="1 8">Nucleus</location>
    </subcellularLocation>
</comment>
<evidence type="ECO:0000313" key="11">
    <source>
        <dbReference type="Proteomes" id="UP001415857"/>
    </source>
</evidence>
<evidence type="ECO:0000256" key="8">
    <source>
        <dbReference type="RuleBase" id="RU367155"/>
    </source>
</evidence>
<evidence type="ECO:0000256" key="2">
    <source>
        <dbReference type="ARBA" id="ARBA00023015"/>
    </source>
</evidence>
<dbReference type="Proteomes" id="UP001415857">
    <property type="component" value="Unassembled WGS sequence"/>
</dbReference>
<evidence type="ECO:0000256" key="7">
    <source>
        <dbReference type="ARBA" id="ARBA00025911"/>
    </source>
</evidence>
<organism evidence="10 11">
    <name type="scientific">Liquidambar formosana</name>
    <name type="common">Formosan gum</name>
    <dbReference type="NCBI Taxonomy" id="63359"/>
    <lineage>
        <taxon>Eukaryota</taxon>
        <taxon>Viridiplantae</taxon>
        <taxon>Streptophyta</taxon>
        <taxon>Embryophyta</taxon>
        <taxon>Tracheophyta</taxon>
        <taxon>Spermatophyta</taxon>
        <taxon>Magnoliopsida</taxon>
        <taxon>eudicotyledons</taxon>
        <taxon>Gunneridae</taxon>
        <taxon>Pentapetalae</taxon>
        <taxon>Saxifragales</taxon>
        <taxon>Altingiaceae</taxon>
        <taxon>Liquidambar</taxon>
    </lineage>
</organism>
<keyword evidence="2 8" id="KW-0805">Transcription regulation</keyword>
<dbReference type="PROSITE" id="PS00686">
    <property type="entry name" value="NFYA_HAP2_1"/>
    <property type="match status" value="1"/>
</dbReference>
<dbReference type="InterPro" id="IPR018362">
    <property type="entry name" value="CCAAT-binding_factor_CS"/>
</dbReference>
<gene>
    <name evidence="10" type="ORF">L1049_004471</name>
</gene>
<dbReference type="Gene3D" id="6.10.250.2430">
    <property type="match status" value="1"/>
</dbReference>
<keyword evidence="4" id="KW-0010">Activator</keyword>
<comment type="function">
    <text evidence="8">Component of the sequence-specific heterotrimeric transcription factor (NF-Y) which specifically recognizes a 5'-CCAAT-3' box motif found in the promoters of its target genes.</text>
</comment>
<keyword evidence="11" id="KW-1185">Reference proteome</keyword>
<feature type="region of interest" description="Disordered" evidence="9">
    <location>
        <begin position="1"/>
        <end position="22"/>
    </location>
</feature>
<dbReference type="EMBL" id="JBBPBK010000007">
    <property type="protein sequence ID" value="KAK9281568.1"/>
    <property type="molecule type" value="Genomic_DNA"/>
</dbReference>
<feature type="compositionally biased region" description="Basic and acidic residues" evidence="9">
    <location>
        <begin position="1"/>
        <end position="10"/>
    </location>
</feature>
<evidence type="ECO:0000256" key="4">
    <source>
        <dbReference type="ARBA" id="ARBA00023159"/>
    </source>
</evidence>
<evidence type="ECO:0000256" key="5">
    <source>
        <dbReference type="ARBA" id="ARBA00023163"/>
    </source>
</evidence>
<protein>
    <recommendedName>
        <fullName evidence="8">Nuclear transcription factor Y subunit</fullName>
    </recommendedName>
</protein>
<dbReference type="Pfam" id="PF02045">
    <property type="entry name" value="CBFB_NFYA"/>
    <property type="match status" value="1"/>
</dbReference>
<accession>A0AAP0RP28</accession>
<evidence type="ECO:0000256" key="6">
    <source>
        <dbReference type="ARBA" id="ARBA00023242"/>
    </source>
</evidence>
<dbReference type="GO" id="GO:0003677">
    <property type="term" value="F:DNA binding"/>
    <property type="evidence" value="ECO:0007669"/>
    <property type="project" value="UniProtKB-KW"/>
</dbReference>
<comment type="subunit">
    <text evidence="7">Heterotrimeric transcription factor composed of three components, NF-YA, NF-YB and NF-YC. NF-YB and NF-YC must interact and dimerize for NF-YA association and DNA binding.</text>
</comment>
<dbReference type="GO" id="GO:0016602">
    <property type="term" value="C:CCAAT-binding factor complex"/>
    <property type="evidence" value="ECO:0007669"/>
    <property type="project" value="InterPro"/>
</dbReference>
<evidence type="ECO:0000256" key="3">
    <source>
        <dbReference type="ARBA" id="ARBA00023125"/>
    </source>
</evidence>
<reference evidence="10 11" key="1">
    <citation type="journal article" date="2024" name="Plant J.">
        <title>Genome sequences and population genomics reveal climatic adaptation and genomic divergence between two closely related sweetgum species.</title>
        <authorList>
            <person name="Xu W.Q."/>
            <person name="Ren C.Q."/>
            <person name="Zhang X.Y."/>
            <person name="Comes H.P."/>
            <person name="Liu X.H."/>
            <person name="Li Y.G."/>
            <person name="Kettle C.J."/>
            <person name="Jalonen R."/>
            <person name="Gaisberger H."/>
            <person name="Ma Y.Z."/>
            <person name="Qiu Y.X."/>
        </authorList>
    </citation>
    <scope>NUCLEOTIDE SEQUENCE [LARGE SCALE GENOMIC DNA]</scope>
    <source>
        <strain evidence="10">Hangzhou</strain>
    </source>
</reference>
<dbReference type="PROSITE" id="PS51152">
    <property type="entry name" value="NFYA_HAP2_2"/>
    <property type="match status" value="1"/>
</dbReference>
<comment type="similarity">
    <text evidence="8">Belongs to the NFYA/HAP2 subunit family.</text>
</comment>
<feature type="compositionally biased region" description="Basic and acidic residues" evidence="9">
    <location>
        <begin position="272"/>
        <end position="281"/>
    </location>
</feature>
<dbReference type="InterPro" id="IPR001289">
    <property type="entry name" value="NFYA"/>
</dbReference>
<dbReference type="SMART" id="SM00521">
    <property type="entry name" value="CBF"/>
    <property type="match status" value="1"/>
</dbReference>
<sequence>MQDLCEKDSELGSTHSKSPGVVGCPSWWSSTDPHVQPSSLSKTLSLKVGTLPKQLGCKSQDQDSSSTQSTCQSYPALASIGGSNPYGKSIFSAQSGYNEIHGKPVGGYIKSASSMGTEDFVFSPSLVNYSQPIACIPLHYADPYVGGLLAATNGPQALIHHPHLMGITPARVPLPLDLTQDETIYVNAKQYRGILRRRQYRAKLEAQNKLTKARKPYLHESRHLHALKRARGSGGRFLNMKKLQESKPTPTTDGVDFSGSALQHQNGNISESEVHHPENFRDGASTTSCSDVTSASNSDDIFQQPEYGFPGYSSCMGRTMRGGSSNQHHLSVHR</sequence>
<comment type="caution">
    <text evidence="10">The sequence shown here is derived from an EMBL/GenBank/DDBJ whole genome shotgun (WGS) entry which is preliminary data.</text>
</comment>
<dbReference type="AlphaFoldDB" id="A0AAP0RP28"/>
<evidence type="ECO:0000256" key="9">
    <source>
        <dbReference type="SAM" id="MobiDB-lite"/>
    </source>
</evidence>
<keyword evidence="3 8" id="KW-0238">DNA-binding</keyword>
<feature type="compositionally biased region" description="Polar residues" evidence="9">
    <location>
        <begin position="260"/>
        <end position="271"/>
    </location>
</feature>
<dbReference type="PANTHER" id="PTHR12632">
    <property type="entry name" value="TRANSCRIPTION FACTOR NF-Y ALPHA-RELATED"/>
    <property type="match status" value="1"/>
</dbReference>
<evidence type="ECO:0000313" key="10">
    <source>
        <dbReference type="EMBL" id="KAK9281568.1"/>
    </source>
</evidence>
<feature type="compositionally biased region" description="Polar residues" evidence="9">
    <location>
        <begin position="284"/>
        <end position="301"/>
    </location>
</feature>
<keyword evidence="5 8" id="KW-0804">Transcription</keyword>
<dbReference type="PRINTS" id="PR00616">
    <property type="entry name" value="CCAATSUBUNTB"/>
</dbReference>
<keyword evidence="6 8" id="KW-0539">Nucleus</keyword>
<evidence type="ECO:0000256" key="1">
    <source>
        <dbReference type="ARBA" id="ARBA00004123"/>
    </source>
</evidence>
<dbReference type="GO" id="GO:0003700">
    <property type="term" value="F:DNA-binding transcription factor activity"/>
    <property type="evidence" value="ECO:0007669"/>
    <property type="project" value="UniProtKB-UniRule"/>
</dbReference>
<name>A0AAP0RP28_LIQFO</name>
<feature type="region of interest" description="Disordered" evidence="9">
    <location>
        <begin position="239"/>
        <end position="305"/>
    </location>
</feature>
<proteinExistence type="inferred from homology"/>